<protein>
    <submittedName>
        <fullName evidence="2">GG16742</fullName>
    </submittedName>
</protein>
<keyword evidence="3" id="KW-1185">Reference proteome</keyword>
<dbReference type="Proteomes" id="UP000008711">
    <property type="component" value="Unassembled WGS sequence"/>
</dbReference>
<organism evidence="2 3">
    <name type="scientific">Drosophila erecta</name>
    <name type="common">Fruit fly</name>
    <dbReference type="NCBI Taxonomy" id="7220"/>
    <lineage>
        <taxon>Eukaryota</taxon>
        <taxon>Metazoa</taxon>
        <taxon>Ecdysozoa</taxon>
        <taxon>Arthropoda</taxon>
        <taxon>Hexapoda</taxon>
        <taxon>Insecta</taxon>
        <taxon>Pterygota</taxon>
        <taxon>Neoptera</taxon>
        <taxon>Endopterygota</taxon>
        <taxon>Diptera</taxon>
        <taxon>Brachycera</taxon>
        <taxon>Muscomorpha</taxon>
        <taxon>Ephydroidea</taxon>
        <taxon>Drosophilidae</taxon>
        <taxon>Drosophila</taxon>
        <taxon>Sophophora</taxon>
    </lineage>
</organism>
<dbReference type="EMBL" id="CH954181">
    <property type="protein sequence ID" value="EDV48655.1"/>
    <property type="molecule type" value="Genomic_DNA"/>
</dbReference>
<dbReference type="AlphaFoldDB" id="B3P0E0"/>
<reference evidence="2 3" key="1">
    <citation type="journal article" date="2007" name="Nature">
        <title>Evolution of genes and genomes on the Drosophila phylogeny.</title>
        <authorList>
            <consortium name="Drosophila 12 Genomes Consortium"/>
            <person name="Clark A.G."/>
            <person name="Eisen M.B."/>
            <person name="Smith D.R."/>
            <person name="Bergman C.M."/>
            <person name="Oliver B."/>
            <person name="Markow T.A."/>
            <person name="Kaufman T.C."/>
            <person name="Kellis M."/>
            <person name="Gelbart W."/>
            <person name="Iyer V.N."/>
            <person name="Pollard D.A."/>
            <person name="Sackton T.B."/>
            <person name="Larracuente A.M."/>
            <person name="Singh N.D."/>
            <person name="Abad J.P."/>
            <person name="Abt D.N."/>
            <person name="Adryan B."/>
            <person name="Aguade M."/>
            <person name="Akashi H."/>
            <person name="Anderson W.W."/>
            <person name="Aquadro C.F."/>
            <person name="Ardell D.H."/>
            <person name="Arguello R."/>
            <person name="Artieri C.G."/>
            <person name="Barbash D.A."/>
            <person name="Barker D."/>
            <person name="Barsanti P."/>
            <person name="Batterham P."/>
            <person name="Batzoglou S."/>
            <person name="Begun D."/>
            <person name="Bhutkar A."/>
            <person name="Blanco E."/>
            <person name="Bosak S.A."/>
            <person name="Bradley R.K."/>
            <person name="Brand A.D."/>
            <person name="Brent M.R."/>
            <person name="Brooks A.N."/>
            <person name="Brown R.H."/>
            <person name="Butlin R.K."/>
            <person name="Caggese C."/>
            <person name="Calvi B.R."/>
            <person name="Bernardo de Carvalho A."/>
            <person name="Caspi A."/>
            <person name="Castrezana S."/>
            <person name="Celniker S.E."/>
            <person name="Chang J.L."/>
            <person name="Chapple C."/>
            <person name="Chatterji S."/>
            <person name="Chinwalla A."/>
            <person name="Civetta A."/>
            <person name="Clifton S.W."/>
            <person name="Comeron J.M."/>
            <person name="Costello J.C."/>
            <person name="Coyne J.A."/>
            <person name="Daub J."/>
            <person name="David R.G."/>
            <person name="Delcher A.L."/>
            <person name="Delehaunty K."/>
            <person name="Do C.B."/>
            <person name="Ebling H."/>
            <person name="Edwards K."/>
            <person name="Eickbush T."/>
            <person name="Evans J.D."/>
            <person name="Filipski A."/>
            <person name="Findeiss S."/>
            <person name="Freyhult E."/>
            <person name="Fulton L."/>
            <person name="Fulton R."/>
            <person name="Garcia A.C."/>
            <person name="Gardiner A."/>
            <person name="Garfield D.A."/>
            <person name="Garvin B.E."/>
            <person name="Gibson G."/>
            <person name="Gilbert D."/>
            <person name="Gnerre S."/>
            <person name="Godfrey J."/>
            <person name="Good R."/>
            <person name="Gotea V."/>
            <person name="Gravely B."/>
            <person name="Greenberg A.J."/>
            <person name="Griffiths-Jones S."/>
            <person name="Gross S."/>
            <person name="Guigo R."/>
            <person name="Gustafson E.A."/>
            <person name="Haerty W."/>
            <person name="Hahn M.W."/>
            <person name="Halligan D.L."/>
            <person name="Halpern A.L."/>
            <person name="Halter G.M."/>
            <person name="Han M.V."/>
            <person name="Heger A."/>
            <person name="Hillier L."/>
            <person name="Hinrichs A.S."/>
            <person name="Holmes I."/>
            <person name="Hoskins R.A."/>
            <person name="Hubisz M.J."/>
            <person name="Hultmark D."/>
            <person name="Huntley M.A."/>
            <person name="Jaffe D.B."/>
            <person name="Jagadeeshan S."/>
            <person name="Jeck W.R."/>
            <person name="Johnson J."/>
            <person name="Jones C.D."/>
            <person name="Jordan W.C."/>
            <person name="Karpen G.H."/>
            <person name="Kataoka E."/>
            <person name="Keightley P.D."/>
            <person name="Kheradpour P."/>
            <person name="Kirkness E.F."/>
            <person name="Koerich L.B."/>
            <person name="Kristiansen K."/>
            <person name="Kudrna D."/>
            <person name="Kulathinal R.J."/>
            <person name="Kumar S."/>
            <person name="Kwok R."/>
            <person name="Lander E."/>
            <person name="Langley C.H."/>
            <person name="Lapoint R."/>
            <person name="Lazzaro B.P."/>
            <person name="Lee S.J."/>
            <person name="Levesque L."/>
            <person name="Li R."/>
            <person name="Lin C.F."/>
            <person name="Lin M.F."/>
            <person name="Lindblad-Toh K."/>
            <person name="Llopart A."/>
            <person name="Long M."/>
            <person name="Low L."/>
            <person name="Lozovsky E."/>
            <person name="Lu J."/>
            <person name="Luo M."/>
            <person name="Machado C.A."/>
            <person name="Makalowski W."/>
            <person name="Marzo M."/>
            <person name="Matsuda M."/>
            <person name="Matzkin L."/>
            <person name="McAllister B."/>
            <person name="McBride C.S."/>
            <person name="McKernan B."/>
            <person name="McKernan K."/>
            <person name="Mendez-Lago M."/>
            <person name="Minx P."/>
            <person name="Mollenhauer M.U."/>
            <person name="Montooth K."/>
            <person name="Mount S.M."/>
            <person name="Mu X."/>
            <person name="Myers E."/>
            <person name="Negre B."/>
            <person name="Newfeld S."/>
            <person name="Nielsen R."/>
            <person name="Noor M.A."/>
            <person name="O'Grady P."/>
            <person name="Pachter L."/>
            <person name="Papaceit M."/>
            <person name="Parisi M.J."/>
            <person name="Parisi M."/>
            <person name="Parts L."/>
            <person name="Pedersen J.S."/>
            <person name="Pesole G."/>
            <person name="Phillippy A.M."/>
            <person name="Ponting C.P."/>
            <person name="Pop M."/>
            <person name="Porcelli D."/>
            <person name="Powell J.R."/>
            <person name="Prohaska S."/>
            <person name="Pruitt K."/>
            <person name="Puig M."/>
            <person name="Quesneville H."/>
            <person name="Ram K.R."/>
            <person name="Rand D."/>
            <person name="Rasmussen M.D."/>
            <person name="Reed L.K."/>
            <person name="Reenan R."/>
            <person name="Reily A."/>
            <person name="Remington K.A."/>
            <person name="Rieger T.T."/>
            <person name="Ritchie M.G."/>
            <person name="Robin C."/>
            <person name="Rogers Y.H."/>
            <person name="Rohde C."/>
            <person name="Rozas J."/>
            <person name="Rubenfield M.J."/>
            <person name="Ruiz A."/>
            <person name="Russo S."/>
            <person name="Salzberg S.L."/>
            <person name="Sanchez-Gracia A."/>
            <person name="Saranga D.J."/>
            <person name="Sato H."/>
            <person name="Schaeffer S.W."/>
            <person name="Schatz M.C."/>
            <person name="Schlenke T."/>
            <person name="Schwartz R."/>
            <person name="Segarra C."/>
            <person name="Singh R.S."/>
            <person name="Sirot L."/>
            <person name="Sirota M."/>
            <person name="Sisneros N.B."/>
            <person name="Smith C.D."/>
            <person name="Smith T.F."/>
            <person name="Spieth J."/>
            <person name="Stage D.E."/>
            <person name="Stark A."/>
            <person name="Stephan W."/>
            <person name="Strausberg R.L."/>
            <person name="Strempel S."/>
            <person name="Sturgill D."/>
            <person name="Sutton G."/>
            <person name="Sutton G.G."/>
            <person name="Tao W."/>
            <person name="Teichmann S."/>
            <person name="Tobari Y.N."/>
            <person name="Tomimura Y."/>
            <person name="Tsolas J.M."/>
            <person name="Valente V.L."/>
            <person name="Venter E."/>
            <person name="Venter J.C."/>
            <person name="Vicario S."/>
            <person name="Vieira F.G."/>
            <person name="Vilella A.J."/>
            <person name="Villasante A."/>
            <person name="Walenz B."/>
            <person name="Wang J."/>
            <person name="Wasserman M."/>
            <person name="Watts T."/>
            <person name="Wilson D."/>
            <person name="Wilson R.K."/>
            <person name="Wing R.A."/>
            <person name="Wolfner M.F."/>
            <person name="Wong A."/>
            <person name="Wong G.K."/>
            <person name="Wu C.I."/>
            <person name="Wu G."/>
            <person name="Yamamoto D."/>
            <person name="Yang H.P."/>
            <person name="Yang S.P."/>
            <person name="Yorke J.A."/>
            <person name="Yoshida K."/>
            <person name="Zdobnov E."/>
            <person name="Zhang P."/>
            <person name="Zhang Y."/>
            <person name="Zimin A.V."/>
            <person name="Baldwin J."/>
            <person name="Abdouelleil A."/>
            <person name="Abdulkadir J."/>
            <person name="Abebe A."/>
            <person name="Abera B."/>
            <person name="Abreu J."/>
            <person name="Acer S.C."/>
            <person name="Aftuck L."/>
            <person name="Alexander A."/>
            <person name="An P."/>
            <person name="Anderson E."/>
            <person name="Anderson S."/>
            <person name="Arachi H."/>
            <person name="Azer M."/>
            <person name="Bachantsang P."/>
            <person name="Barry A."/>
            <person name="Bayul T."/>
            <person name="Berlin A."/>
            <person name="Bessette D."/>
            <person name="Bloom T."/>
            <person name="Blye J."/>
            <person name="Boguslavskiy L."/>
            <person name="Bonnet C."/>
            <person name="Boukhgalter B."/>
            <person name="Bourzgui I."/>
            <person name="Brown A."/>
            <person name="Cahill P."/>
            <person name="Channer S."/>
            <person name="Cheshatsang Y."/>
            <person name="Chuda L."/>
            <person name="Citroen M."/>
            <person name="Collymore A."/>
            <person name="Cooke P."/>
            <person name="Costello M."/>
            <person name="D'Aco K."/>
            <person name="Daza R."/>
            <person name="De Haan G."/>
            <person name="DeGray S."/>
            <person name="DeMaso C."/>
            <person name="Dhargay N."/>
            <person name="Dooley K."/>
            <person name="Dooley E."/>
            <person name="Doricent M."/>
            <person name="Dorje P."/>
            <person name="Dorjee K."/>
            <person name="Dupes A."/>
            <person name="Elong R."/>
            <person name="Falk J."/>
            <person name="Farina A."/>
            <person name="Faro S."/>
            <person name="Ferguson D."/>
            <person name="Fisher S."/>
            <person name="Foley C.D."/>
            <person name="Franke A."/>
            <person name="Friedrich D."/>
            <person name="Gadbois L."/>
            <person name="Gearin G."/>
            <person name="Gearin C.R."/>
            <person name="Giannoukos G."/>
            <person name="Goode T."/>
            <person name="Graham J."/>
            <person name="Grandbois E."/>
            <person name="Grewal S."/>
            <person name="Gyaltsen K."/>
            <person name="Hafez N."/>
            <person name="Hagos B."/>
            <person name="Hall J."/>
            <person name="Henson C."/>
            <person name="Hollinger A."/>
            <person name="Honan T."/>
            <person name="Huard M.D."/>
            <person name="Hughes L."/>
            <person name="Hurhula B."/>
            <person name="Husby M.E."/>
            <person name="Kamat A."/>
            <person name="Kanga B."/>
            <person name="Kashin S."/>
            <person name="Khazanovich D."/>
            <person name="Kisner P."/>
            <person name="Lance K."/>
            <person name="Lara M."/>
            <person name="Lee W."/>
            <person name="Lennon N."/>
            <person name="Letendre F."/>
            <person name="LeVine R."/>
            <person name="Lipovsky A."/>
            <person name="Liu X."/>
            <person name="Liu J."/>
            <person name="Liu S."/>
            <person name="Lokyitsang T."/>
            <person name="Lokyitsang Y."/>
            <person name="Lubonja R."/>
            <person name="Lui A."/>
            <person name="MacDonald P."/>
            <person name="Magnisalis V."/>
            <person name="Maru K."/>
            <person name="Matthews C."/>
            <person name="McCusker W."/>
            <person name="McDonough S."/>
            <person name="Mehta T."/>
            <person name="Meldrim J."/>
            <person name="Meneus L."/>
            <person name="Mihai O."/>
            <person name="Mihalev A."/>
            <person name="Mihova T."/>
            <person name="Mittelman R."/>
            <person name="Mlenga V."/>
            <person name="Montmayeur A."/>
            <person name="Mulrain L."/>
            <person name="Navidi A."/>
            <person name="Naylor J."/>
            <person name="Negash T."/>
            <person name="Nguyen T."/>
            <person name="Nguyen N."/>
            <person name="Nicol R."/>
            <person name="Norbu C."/>
            <person name="Norbu N."/>
            <person name="Novod N."/>
            <person name="O'Neill B."/>
            <person name="Osman S."/>
            <person name="Markiewicz E."/>
            <person name="Oyono O.L."/>
            <person name="Patti C."/>
            <person name="Phunkhang P."/>
            <person name="Pierre F."/>
            <person name="Priest M."/>
            <person name="Raghuraman S."/>
            <person name="Rege F."/>
            <person name="Reyes R."/>
            <person name="Rise C."/>
            <person name="Rogov P."/>
            <person name="Ross K."/>
            <person name="Ryan E."/>
            <person name="Settipalli S."/>
            <person name="Shea T."/>
            <person name="Sherpa N."/>
            <person name="Shi L."/>
            <person name="Shih D."/>
            <person name="Sparrow T."/>
            <person name="Spaulding J."/>
            <person name="Stalker J."/>
            <person name="Stange-Thomann N."/>
            <person name="Stavropoulos S."/>
            <person name="Stone C."/>
            <person name="Strader C."/>
            <person name="Tesfaye S."/>
            <person name="Thomson T."/>
            <person name="Thoulutsang Y."/>
            <person name="Thoulutsang D."/>
            <person name="Topham K."/>
            <person name="Topping I."/>
            <person name="Tsamla T."/>
            <person name="Vassiliev H."/>
            <person name="Vo A."/>
            <person name="Wangchuk T."/>
            <person name="Wangdi T."/>
            <person name="Weiand M."/>
            <person name="Wilkinson J."/>
            <person name="Wilson A."/>
            <person name="Yadav S."/>
            <person name="Young G."/>
            <person name="Yu Q."/>
            <person name="Zembek L."/>
            <person name="Zhong D."/>
            <person name="Zimmer A."/>
            <person name="Zwirko Z."/>
            <person name="Jaffe D.B."/>
            <person name="Alvarez P."/>
            <person name="Brockman W."/>
            <person name="Butler J."/>
            <person name="Chin C."/>
            <person name="Gnerre S."/>
            <person name="Grabherr M."/>
            <person name="Kleber M."/>
            <person name="Mauceli E."/>
            <person name="MacCallum I."/>
        </authorList>
    </citation>
    <scope>NUCLEOTIDE SEQUENCE [LARGE SCALE GENOMIC DNA]</scope>
    <source>
        <strain evidence="2 3">TSC#14021-0224.01</strain>
    </source>
</reference>
<evidence type="ECO:0000256" key="1">
    <source>
        <dbReference type="SAM" id="SignalP"/>
    </source>
</evidence>
<keyword evidence="1" id="KW-0732">Signal</keyword>
<feature type="chain" id="PRO_5002795933" evidence="1">
    <location>
        <begin position="24"/>
        <end position="82"/>
    </location>
</feature>
<reference evidence="2 3" key="2">
    <citation type="journal article" date="2008" name="Bioinformatics">
        <title>Assembly reconciliation.</title>
        <authorList>
            <person name="Zimin A.V."/>
            <person name="Smith D.R."/>
            <person name="Sutton G."/>
            <person name="Yorke J.A."/>
        </authorList>
    </citation>
    <scope>NUCLEOTIDE SEQUENCE [LARGE SCALE GENOMIC DNA]</scope>
    <source>
        <strain evidence="2 3">TSC#14021-0224.01</strain>
    </source>
</reference>
<evidence type="ECO:0000313" key="3">
    <source>
        <dbReference type="Proteomes" id="UP000008711"/>
    </source>
</evidence>
<feature type="signal peptide" evidence="1">
    <location>
        <begin position="1"/>
        <end position="23"/>
    </location>
</feature>
<proteinExistence type="predicted"/>
<dbReference type="HOGENOM" id="CLU_2560655_0_0_1"/>
<gene>
    <name evidence="2" type="primary">Dere\GG16742</name>
    <name evidence="2" type="ORF">Dere_GG16742</name>
</gene>
<name>B3P0E0_DROER</name>
<sequence length="82" mass="8743">MSATLLPPLPVLCCQLLPLGVTPLEISGRNDISISININISINISCSNSNSSTHLNMTGSLGLGQTLFLFPLGSYGDPERWQ</sequence>
<evidence type="ECO:0000313" key="2">
    <source>
        <dbReference type="EMBL" id="EDV48655.1"/>
    </source>
</evidence>
<accession>B3P0E0</accession>